<dbReference type="EMBL" id="CAJHNJ030000007">
    <property type="protein sequence ID" value="CAG9102581.1"/>
    <property type="molecule type" value="Genomic_DNA"/>
</dbReference>
<dbReference type="InterPro" id="IPR029063">
    <property type="entry name" value="SAM-dependent_MTases_sf"/>
</dbReference>
<keyword evidence="9" id="KW-1185">Reference proteome</keyword>
<feature type="binding site" evidence="6">
    <location>
        <position position="130"/>
    </location>
    <ligand>
        <name>S-adenosyl-L-methionine</name>
        <dbReference type="ChEBI" id="CHEBI:59789"/>
    </ligand>
</feature>
<sequence length="475" mass="53873">MALNKFMHPRNIYKNPPDFANLAKTYPEFSEVAKVDLTGKVSIDFKDPKSLRVLTKYLLKSDFNLDVEIPEDRLVPTLPLRLNYILWVEDILASINKKENITGVDIGTGACAVYPLIAAADMKWHMAATESDADSLAMAQANIERNNLQSFITVHHNVTSTVIDHLLSKDDKTYDFCMCNPPFYSNVQELCESRSTARPQPKNAFTGSPQELITEGGELEFIRNLITESKSYKNKVCVYTTMVGHKYNLKELLQDLKADGISHTHTEFCQGRVTRWGLAWTYEDHDLYKLVPPREKSRKKNTPVLIKLDKIKDTPYNIEGVTKKFKSILESLQITFKVVDKRGNNLTLLITAISNTWSNQRRKRRLMKRGESEPVKKVKPNEESASESISDTPTADTSSASAIMDRTMDSSTHSASPVENKIELNDVDKEDPIIHACLKVLKKDNNFFFEMDFISGSGGKEGLHQIGQYIKNNWK</sequence>
<comment type="similarity">
    <text evidence="1 5">Belongs to the methyltransferase superfamily. METTL16/RlmF family.</text>
</comment>
<feature type="binding site" evidence="6">
    <location>
        <position position="107"/>
    </location>
    <ligand>
        <name>S-adenosyl-L-methionine</name>
        <dbReference type="ChEBI" id="CHEBI:59789"/>
    </ligand>
</feature>
<name>A0A8S4DLQ2_PLUXY</name>
<dbReference type="PANTHER" id="PTHR13393:SF0">
    <property type="entry name" value="RNA N6-ADENOSINE-METHYLTRANSFERASE METTL16"/>
    <property type="match status" value="1"/>
</dbReference>
<evidence type="ECO:0000256" key="3">
    <source>
        <dbReference type="ARBA" id="ARBA00022679"/>
    </source>
</evidence>
<dbReference type="GO" id="GO:0070475">
    <property type="term" value="P:rRNA base methylation"/>
    <property type="evidence" value="ECO:0007669"/>
    <property type="project" value="TreeGrafter"/>
</dbReference>
<evidence type="ECO:0000256" key="4">
    <source>
        <dbReference type="ARBA" id="ARBA00022691"/>
    </source>
</evidence>
<dbReference type="Gene3D" id="3.40.50.150">
    <property type="entry name" value="Vaccinia Virus protein VP39"/>
    <property type="match status" value="1"/>
</dbReference>
<accession>A0A8S4DLQ2</accession>
<dbReference type="GO" id="GO:0008168">
    <property type="term" value="F:methyltransferase activity"/>
    <property type="evidence" value="ECO:0007669"/>
    <property type="project" value="UniProtKB-UniRule"/>
</dbReference>
<keyword evidence="3 5" id="KW-0808">Transferase</keyword>
<dbReference type="SUPFAM" id="SSF53335">
    <property type="entry name" value="S-adenosyl-L-methionine-dependent methyltransferases"/>
    <property type="match status" value="1"/>
</dbReference>
<dbReference type="Pfam" id="PF05971">
    <property type="entry name" value="Methyltransf_10"/>
    <property type="match status" value="1"/>
</dbReference>
<evidence type="ECO:0000256" key="1">
    <source>
        <dbReference type="ARBA" id="ARBA00005878"/>
    </source>
</evidence>
<feature type="compositionally biased region" description="Low complexity" evidence="7">
    <location>
        <begin position="388"/>
        <end position="399"/>
    </location>
</feature>
<dbReference type="InterPro" id="IPR017182">
    <property type="entry name" value="METTL16/PsiM"/>
</dbReference>
<evidence type="ECO:0000313" key="9">
    <source>
        <dbReference type="Proteomes" id="UP000653454"/>
    </source>
</evidence>
<evidence type="ECO:0000313" key="8">
    <source>
        <dbReference type="EMBL" id="CAG9102581.1"/>
    </source>
</evidence>
<dbReference type="PIRSF" id="PIRSF037350">
    <property type="entry name" value="Mtase_ZK1128_prd"/>
    <property type="match status" value="1"/>
</dbReference>
<feature type="binding site" evidence="6">
    <location>
        <position position="180"/>
    </location>
    <ligand>
        <name>S-adenosyl-L-methionine</name>
        <dbReference type="ChEBI" id="CHEBI:59789"/>
    </ligand>
</feature>
<dbReference type="Proteomes" id="UP000653454">
    <property type="component" value="Unassembled WGS sequence"/>
</dbReference>
<keyword evidence="2 5" id="KW-0489">Methyltransferase</keyword>
<evidence type="ECO:0000256" key="7">
    <source>
        <dbReference type="SAM" id="MobiDB-lite"/>
    </source>
</evidence>
<dbReference type="GO" id="GO:0005634">
    <property type="term" value="C:nucleus"/>
    <property type="evidence" value="ECO:0007669"/>
    <property type="project" value="TreeGrafter"/>
</dbReference>
<keyword evidence="4 6" id="KW-0949">S-adenosyl-L-methionine</keyword>
<comment type="caution">
    <text evidence="8">The sequence shown here is derived from an EMBL/GenBank/DDBJ whole genome shotgun (WGS) entry which is preliminary data.</text>
</comment>
<dbReference type="CDD" id="cd02440">
    <property type="entry name" value="AdoMet_MTases"/>
    <property type="match status" value="1"/>
</dbReference>
<organism evidence="8 9">
    <name type="scientific">Plutella xylostella</name>
    <name type="common">Diamondback moth</name>
    <name type="synonym">Plutella maculipennis</name>
    <dbReference type="NCBI Taxonomy" id="51655"/>
    <lineage>
        <taxon>Eukaryota</taxon>
        <taxon>Metazoa</taxon>
        <taxon>Ecdysozoa</taxon>
        <taxon>Arthropoda</taxon>
        <taxon>Hexapoda</taxon>
        <taxon>Insecta</taxon>
        <taxon>Pterygota</taxon>
        <taxon>Neoptera</taxon>
        <taxon>Endopterygota</taxon>
        <taxon>Lepidoptera</taxon>
        <taxon>Glossata</taxon>
        <taxon>Ditrysia</taxon>
        <taxon>Yponomeutoidea</taxon>
        <taxon>Plutellidae</taxon>
        <taxon>Plutella</taxon>
    </lineage>
</organism>
<evidence type="ECO:0000256" key="5">
    <source>
        <dbReference type="PIRNR" id="PIRNR037350"/>
    </source>
</evidence>
<feature type="binding site" evidence="6">
    <location>
        <position position="81"/>
    </location>
    <ligand>
        <name>S-adenosyl-L-methionine</name>
        <dbReference type="ChEBI" id="CHEBI:59789"/>
    </ligand>
</feature>
<dbReference type="EC" id="2.1.1.-" evidence="5"/>
<reference evidence="8" key="1">
    <citation type="submission" date="2020-11" db="EMBL/GenBank/DDBJ databases">
        <authorList>
            <person name="Whiteford S."/>
        </authorList>
    </citation>
    <scope>NUCLEOTIDE SEQUENCE</scope>
</reference>
<gene>
    <name evidence="8" type="ORF">PLXY2_LOCUS3000</name>
</gene>
<dbReference type="InterPro" id="IPR010286">
    <property type="entry name" value="METTL16/RlmF"/>
</dbReference>
<proteinExistence type="inferred from homology"/>
<protein>
    <recommendedName>
        <fullName evidence="5">U6 small nuclear RNA (adenine-(43)-N(6))-methyltransferase</fullName>
        <ecNumber evidence="5">2.1.1.-</ecNumber>
    </recommendedName>
</protein>
<dbReference type="AlphaFoldDB" id="A0A8S4DLQ2"/>
<dbReference type="PANTHER" id="PTHR13393">
    <property type="entry name" value="SAM-DEPENDENT METHYLTRANSFERASE"/>
    <property type="match status" value="1"/>
</dbReference>
<evidence type="ECO:0000256" key="6">
    <source>
        <dbReference type="PIRSR" id="PIRSR037350-1"/>
    </source>
</evidence>
<feature type="region of interest" description="Disordered" evidence="7">
    <location>
        <begin position="361"/>
        <end position="399"/>
    </location>
</feature>
<evidence type="ECO:0000256" key="2">
    <source>
        <dbReference type="ARBA" id="ARBA00022603"/>
    </source>
</evidence>
<feature type="compositionally biased region" description="Basic and acidic residues" evidence="7">
    <location>
        <begin position="368"/>
        <end position="382"/>
    </location>
</feature>